<proteinExistence type="predicted"/>
<sequence>MDRLSAELVHVVCSHLETNDIYNFRLTCRAYGDVGACYSHRRLKFHFHHDDFQMLELLSRHPIISKNVVSLVYFTNRLELKSDGRKKDRVDLILDYEKRTHRLNTRETHAPPSATEELNEMFQEYEKIADRQIEMIQLDEDCRMLQGIVSRLGNLQEIEVRYRDRPRQGQAGNNMGPFKKIKRLNQRFTRSKPTGCRELRSLLSSLPGSTIMLRSLACENLDWTFFSEGLGTGLHAMPSLQNLTMVELSLNASTELAGRPDGASEPASKHLFGTGVVGRFLSSLDKLRDLRITLGCYAGRIPKPACLPDIITPGHHWSHLESLSLGGLECEGQDLLGVLGAHKETLRSLCICSIELTSRSWFELLPAIQEVLCLDTACICGELIDGLYEGLAWHGGYPDEGPSWVTGLGHAMNEYLVSGGTMPLSEHNASPRDGW</sequence>
<evidence type="ECO:0000313" key="1">
    <source>
        <dbReference type="EMBL" id="KAI1879825.1"/>
    </source>
</evidence>
<dbReference type="SUPFAM" id="SSF52047">
    <property type="entry name" value="RNI-like"/>
    <property type="match status" value="1"/>
</dbReference>
<keyword evidence="2" id="KW-1185">Reference proteome</keyword>
<dbReference type="OrthoDB" id="5422579at2759"/>
<evidence type="ECO:0000313" key="2">
    <source>
        <dbReference type="Proteomes" id="UP000829685"/>
    </source>
</evidence>
<evidence type="ECO:0008006" key="3">
    <source>
        <dbReference type="Google" id="ProtNLM"/>
    </source>
</evidence>
<dbReference type="Gene3D" id="3.80.10.10">
    <property type="entry name" value="Ribonuclease Inhibitor"/>
    <property type="match status" value="1"/>
</dbReference>
<organism evidence="1 2">
    <name type="scientific">Neoarthrinium moseri</name>
    <dbReference type="NCBI Taxonomy" id="1658444"/>
    <lineage>
        <taxon>Eukaryota</taxon>
        <taxon>Fungi</taxon>
        <taxon>Dikarya</taxon>
        <taxon>Ascomycota</taxon>
        <taxon>Pezizomycotina</taxon>
        <taxon>Sordariomycetes</taxon>
        <taxon>Xylariomycetidae</taxon>
        <taxon>Amphisphaeriales</taxon>
        <taxon>Apiosporaceae</taxon>
        <taxon>Neoarthrinium</taxon>
    </lineage>
</organism>
<dbReference type="EMBL" id="JAFIMR010000003">
    <property type="protein sequence ID" value="KAI1879825.1"/>
    <property type="molecule type" value="Genomic_DNA"/>
</dbReference>
<dbReference type="AlphaFoldDB" id="A0A9P9WVH7"/>
<dbReference type="InterPro" id="IPR032675">
    <property type="entry name" value="LRR_dom_sf"/>
</dbReference>
<dbReference type="Proteomes" id="UP000829685">
    <property type="component" value="Unassembled WGS sequence"/>
</dbReference>
<gene>
    <name evidence="1" type="ORF">JX265_001446</name>
</gene>
<reference evidence="1" key="1">
    <citation type="submission" date="2021-03" db="EMBL/GenBank/DDBJ databases">
        <title>Revisited historic fungal species revealed as producer of novel bioactive compounds through whole genome sequencing and comparative genomics.</title>
        <authorList>
            <person name="Vignolle G.A."/>
            <person name="Hochenegger N."/>
            <person name="Mach R.L."/>
            <person name="Mach-Aigner A.R."/>
            <person name="Javad Rahimi M."/>
            <person name="Salim K.A."/>
            <person name="Chan C.M."/>
            <person name="Lim L.B.L."/>
            <person name="Cai F."/>
            <person name="Druzhinina I.S."/>
            <person name="U'Ren J.M."/>
            <person name="Derntl C."/>
        </authorList>
    </citation>
    <scope>NUCLEOTIDE SEQUENCE</scope>
    <source>
        <strain evidence="1">TUCIM 5799</strain>
    </source>
</reference>
<accession>A0A9P9WVH7</accession>
<protein>
    <recommendedName>
        <fullName evidence="3">F-box domain-containing protein</fullName>
    </recommendedName>
</protein>
<comment type="caution">
    <text evidence="1">The sequence shown here is derived from an EMBL/GenBank/DDBJ whole genome shotgun (WGS) entry which is preliminary data.</text>
</comment>
<name>A0A9P9WVH7_9PEZI</name>